<evidence type="ECO:0000313" key="7">
    <source>
        <dbReference type="Proteomes" id="UP000033103"/>
    </source>
</evidence>
<dbReference type="STRING" id="187101.VC03_05005"/>
<dbReference type="GO" id="GO:0070038">
    <property type="term" value="F:rRNA (pseudouridine-N3-)-methyltransferase activity"/>
    <property type="evidence" value="ECO:0007669"/>
    <property type="project" value="UniProtKB-UniRule"/>
</dbReference>
<name>A0A0E3UU32_9FUSO</name>
<sequence>MLKINIITVGKVKEQYINDGIKEFSKRLSKYVSLKIVELAEEADNATSVDIESNRILAYLEKTKGYTILLDLKGKELDSVELSNKISKLTINYSEISFLIGGSKGINNMVREKCDYSLCFSKFTFPHQLFRLILLEQIYRSICIINNIKYHK</sequence>
<organism evidence="6 7">
    <name type="scientific">Sneathia vaginalis</name>
    <dbReference type="NCBI Taxonomy" id="187101"/>
    <lineage>
        <taxon>Bacteria</taxon>
        <taxon>Fusobacteriati</taxon>
        <taxon>Fusobacteriota</taxon>
        <taxon>Fusobacteriia</taxon>
        <taxon>Fusobacteriales</taxon>
        <taxon>Leptotrichiaceae</taxon>
        <taxon>Sneathia</taxon>
    </lineage>
</organism>
<gene>
    <name evidence="5" type="primary">rlmH</name>
    <name evidence="6" type="ORF">VC03_05005</name>
</gene>
<proteinExistence type="inferred from homology"/>
<keyword evidence="2 5" id="KW-0808">Transferase</keyword>
<evidence type="ECO:0000256" key="5">
    <source>
        <dbReference type="HAMAP-Rule" id="MF_00658"/>
    </source>
</evidence>
<dbReference type="PIRSF" id="PIRSF004505">
    <property type="entry name" value="MT_bac"/>
    <property type="match status" value="1"/>
</dbReference>
<dbReference type="OrthoDB" id="9806643at2"/>
<dbReference type="InterPro" id="IPR029026">
    <property type="entry name" value="tRNA_m1G_MTases_N"/>
</dbReference>
<comment type="caution">
    <text evidence="5">Lacks conserved residue(s) required for the propagation of feature annotation.</text>
</comment>
<dbReference type="GO" id="GO:0005737">
    <property type="term" value="C:cytoplasm"/>
    <property type="evidence" value="ECO:0007669"/>
    <property type="project" value="UniProtKB-SubCell"/>
</dbReference>
<evidence type="ECO:0000256" key="1">
    <source>
        <dbReference type="ARBA" id="ARBA00022603"/>
    </source>
</evidence>
<dbReference type="KEGG" id="sns:VC03_05005"/>
<accession>A0A0E3UU32</accession>
<comment type="subunit">
    <text evidence="5">Homodimer.</text>
</comment>
<dbReference type="HAMAP" id="MF_00658">
    <property type="entry name" value="23SrRNA_methyltr_H"/>
    <property type="match status" value="1"/>
</dbReference>
<evidence type="ECO:0000256" key="3">
    <source>
        <dbReference type="ARBA" id="ARBA00022691"/>
    </source>
</evidence>
<keyword evidence="1 5" id="KW-0489">Methyltransferase</keyword>
<dbReference type="SUPFAM" id="SSF75217">
    <property type="entry name" value="alpha/beta knot"/>
    <property type="match status" value="1"/>
</dbReference>
<keyword evidence="5" id="KW-0698">rRNA processing</keyword>
<dbReference type="Gene3D" id="3.40.1280.10">
    <property type="match status" value="1"/>
</dbReference>
<comment type="similarity">
    <text evidence="4 5">Belongs to the RNA methyltransferase RlmH family.</text>
</comment>
<dbReference type="RefSeq" id="WP_046328943.1">
    <property type="nucleotide sequence ID" value="NZ_CAUPIC010000003.1"/>
</dbReference>
<evidence type="ECO:0000313" key="6">
    <source>
        <dbReference type="EMBL" id="AKC95839.1"/>
    </source>
</evidence>
<protein>
    <recommendedName>
        <fullName evidence="5">Ribosomal RNA large subunit methyltransferase H</fullName>
        <ecNumber evidence="5">2.1.1.177</ecNumber>
    </recommendedName>
    <alternativeName>
        <fullName evidence="5">23S rRNA (pseudouridine1915-N3)-methyltransferase</fullName>
    </alternativeName>
    <alternativeName>
        <fullName evidence="5">23S rRNA m3Psi1915 methyltransferase</fullName>
    </alternativeName>
    <alternativeName>
        <fullName evidence="5">rRNA (pseudouridine-N3-)-methyltransferase RlmH</fullName>
    </alternativeName>
</protein>
<dbReference type="EC" id="2.1.1.177" evidence="5"/>
<feature type="binding site" evidence="5">
    <location>
        <position position="70"/>
    </location>
    <ligand>
        <name>S-adenosyl-L-methionine</name>
        <dbReference type="ChEBI" id="CHEBI:59789"/>
    </ligand>
</feature>
<dbReference type="PANTHER" id="PTHR33603">
    <property type="entry name" value="METHYLTRANSFERASE"/>
    <property type="match status" value="1"/>
</dbReference>
<comment type="subcellular location">
    <subcellularLocation>
        <location evidence="5">Cytoplasm</location>
    </subcellularLocation>
</comment>
<comment type="function">
    <text evidence="5">Specifically methylates the pseudouridine at position 1915 (m3Psi1915) in 23S rRNA.</text>
</comment>
<dbReference type="PATRIC" id="fig|1069640.6.peg.989"/>
<dbReference type="CDD" id="cd18081">
    <property type="entry name" value="RlmH-like"/>
    <property type="match status" value="1"/>
</dbReference>
<keyword evidence="7" id="KW-1185">Reference proteome</keyword>
<dbReference type="HOGENOM" id="CLU_100552_0_0_0"/>
<evidence type="ECO:0000256" key="2">
    <source>
        <dbReference type="ARBA" id="ARBA00022679"/>
    </source>
</evidence>
<comment type="catalytic activity">
    <reaction evidence="5">
        <text>pseudouridine(1915) in 23S rRNA + S-adenosyl-L-methionine = N(3)-methylpseudouridine(1915) in 23S rRNA + S-adenosyl-L-homocysteine + H(+)</text>
        <dbReference type="Rhea" id="RHEA:42752"/>
        <dbReference type="Rhea" id="RHEA-COMP:10221"/>
        <dbReference type="Rhea" id="RHEA-COMP:10222"/>
        <dbReference type="ChEBI" id="CHEBI:15378"/>
        <dbReference type="ChEBI" id="CHEBI:57856"/>
        <dbReference type="ChEBI" id="CHEBI:59789"/>
        <dbReference type="ChEBI" id="CHEBI:65314"/>
        <dbReference type="ChEBI" id="CHEBI:74486"/>
        <dbReference type="EC" id="2.1.1.177"/>
    </reaction>
</comment>
<dbReference type="PANTHER" id="PTHR33603:SF1">
    <property type="entry name" value="RIBOSOMAL RNA LARGE SUBUNIT METHYLTRANSFERASE H"/>
    <property type="match status" value="1"/>
</dbReference>
<reference evidence="6 7" key="1">
    <citation type="journal article" date="2012" name="BMC Genomics">
        <title>Genomic sequence analysis and characterization of Sneathia amnii sp. nov.</title>
        <authorList>
            <consortium name="Vaginal Microbiome Consortium (additional members)"/>
            <person name="Harwich M.D.Jr."/>
            <person name="Serrano M.G."/>
            <person name="Fettweis J.M."/>
            <person name="Alves J.M."/>
            <person name="Reimers M.A."/>
            <person name="Buck G.A."/>
            <person name="Jefferson K.K."/>
        </authorList>
    </citation>
    <scope>NUCLEOTIDE SEQUENCE [LARGE SCALE GENOMIC DNA]</scope>
    <source>
        <strain evidence="6 7">SN35</strain>
    </source>
</reference>
<keyword evidence="3 5" id="KW-0949">S-adenosyl-L-methionine</keyword>
<dbReference type="EMBL" id="CP011280">
    <property type="protein sequence ID" value="AKC95839.1"/>
    <property type="molecule type" value="Genomic_DNA"/>
</dbReference>
<dbReference type="InterPro" id="IPR003742">
    <property type="entry name" value="RlmH-like"/>
</dbReference>
<dbReference type="Proteomes" id="UP000033103">
    <property type="component" value="Chromosome"/>
</dbReference>
<keyword evidence="5" id="KW-0963">Cytoplasm</keyword>
<feature type="binding site" evidence="5">
    <location>
        <position position="101"/>
    </location>
    <ligand>
        <name>S-adenosyl-L-methionine</name>
        <dbReference type="ChEBI" id="CHEBI:59789"/>
    </ligand>
</feature>
<dbReference type="InterPro" id="IPR029028">
    <property type="entry name" value="Alpha/beta_knot_MTases"/>
</dbReference>
<evidence type="ECO:0000256" key="4">
    <source>
        <dbReference type="ARBA" id="ARBA00038303"/>
    </source>
</evidence>
<dbReference type="AlphaFoldDB" id="A0A0E3UU32"/>
<dbReference type="Pfam" id="PF02590">
    <property type="entry name" value="SPOUT_MTase"/>
    <property type="match status" value="1"/>
</dbReference>